<dbReference type="InterPro" id="IPR001206">
    <property type="entry name" value="Diacylglycerol_kinase_cat_dom"/>
</dbReference>
<dbReference type="InterPro" id="IPR016064">
    <property type="entry name" value="NAD/diacylglycerol_kinase_sf"/>
</dbReference>
<feature type="region of interest" description="Disordered" evidence="8">
    <location>
        <begin position="401"/>
        <end position="427"/>
    </location>
</feature>
<dbReference type="WBParaSite" id="PTRK_0000489300.1">
    <property type="protein sequence ID" value="PTRK_0000489300.1"/>
    <property type="gene ID" value="PTRK_0000489300"/>
</dbReference>
<dbReference type="PANTHER" id="PTHR11255">
    <property type="entry name" value="DIACYLGLYCEROL KINASE"/>
    <property type="match status" value="1"/>
</dbReference>
<dbReference type="Pfam" id="PF23578">
    <property type="entry name" value="DGKI"/>
    <property type="match status" value="1"/>
</dbReference>
<dbReference type="Gene3D" id="3.40.50.10330">
    <property type="entry name" value="Probable inorganic polyphosphate/atp-NAD kinase, domain 1"/>
    <property type="match status" value="1"/>
</dbReference>
<evidence type="ECO:0000256" key="8">
    <source>
        <dbReference type="SAM" id="MobiDB-lite"/>
    </source>
</evidence>
<feature type="compositionally biased region" description="Polar residues" evidence="8">
    <location>
        <begin position="508"/>
        <end position="531"/>
    </location>
</feature>
<protein>
    <recommendedName>
        <fullName evidence="7">Diacylglycerol kinase</fullName>
        <shortName evidence="7">DAG kinase</shortName>
        <ecNumber evidence="7">2.7.1.107</ecNumber>
    </recommendedName>
</protein>
<dbReference type="InterPro" id="IPR056383">
    <property type="entry name" value="DGKI-like_dom"/>
</dbReference>
<dbReference type="SMART" id="SM00046">
    <property type="entry name" value="DAGKc"/>
    <property type="match status" value="1"/>
</dbReference>
<dbReference type="CDD" id="cd20855">
    <property type="entry name" value="C1_DGK_typeIV_rpt2"/>
    <property type="match status" value="1"/>
</dbReference>
<name>A0A0N4ZBI1_PARTI</name>
<evidence type="ECO:0000256" key="5">
    <source>
        <dbReference type="ARBA" id="ARBA00022777"/>
    </source>
</evidence>
<dbReference type="Proteomes" id="UP000038045">
    <property type="component" value="Unplaced"/>
</dbReference>
<comment type="catalytic activity">
    <reaction evidence="1 7">
        <text>a 1,2-diacyl-sn-glycerol + ATP = a 1,2-diacyl-sn-glycero-3-phosphate + ADP + H(+)</text>
        <dbReference type="Rhea" id="RHEA:10272"/>
        <dbReference type="ChEBI" id="CHEBI:15378"/>
        <dbReference type="ChEBI" id="CHEBI:17815"/>
        <dbReference type="ChEBI" id="CHEBI:30616"/>
        <dbReference type="ChEBI" id="CHEBI:58608"/>
        <dbReference type="ChEBI" id="CHEBI:456216"/>
        <dbReference type="EC" id="2.7.1.107"/>
    </reaction>
</comment>
<dbReference type="PROSITE" id="PS50146">
    <property type="entry name" value="DAGK"/>
    <property type="match status" value="1"/>
</dbReference>
<evidence type="ECO:0000259" key="9">
    <source>
        <dbReference type="PROSITE" id="PS50146"/>
    </source>
</evidence>
<keyword evidence="4 7" id="KW-0547">Nucleotide-binding</keyword>
<dbReference type="GO" id="GO:0007200">
    <property type="term" value="P:phospholipase C-activating G protein-coupled receptor signaling pathway"/>
    <property type="evidence" value="ECO:0007669"/>
    <property type="project" value="InterPro"/>
</dbReference>
<accession>A0A0N4ZBI1</accession>
<sequence length="1359" mass="152485">MENDNRRGTPTTPSRSARSSGKSIQSEGRSKSRHKYSTASIPNSSVTRCNINYNNTTCTSTNYSNTNYNTTSHPWYSRPIRFIFNHKKSIVHENKEDIESTYAGSSSILTDVDEYNHDRSMLSLVSKEGNNSLNGEKSNALNYCDEKETSTSDNNSKRRFSLARLALKKFSYIKKSEKVGINHGTDSPFQYLYTDENESPSMTDSIGQDSTTSLEVNNFSNEDEYIKKHKLFSSPFRSSGAKIKRSVQKKKKELGESLSLDPNKLLRNGSLKIHGNKRHHSIESNRRSSLDISNCSSVNHNPTKLIYKCFHCQLIEDYHVLILKRELENAVIKFANNLKDSSYNVSPKSNYDNNLYEKKKIVTNNTQTTNTSTNTGESSVANTISMHARSTPDIVVSSIWSEDDENDPTNKNSEHGSSIANSSPNSPVICTSPPTSIQLYNTVNQKYITYPENNCVLDGIVSINEKATFITSDPSILNGPPTVVLDKDKSLDEENDKMTFQKMDSLKLPSNSLLTTQSGSGSPPRSNSIDLSTLRRDIEMYSISSNDSEGGTSGIESECPTPAESVRTIRSRSYDPSSTATEVLRRGSRIDHLSEMFRKALAKSPVTRRAVVEDSITKAITVNRTSHFWFSSDIYPFDHIWIKSSGPSSSSTIDTECYVGDKGCYHTGDKRRCLACHIVIHNNCIPILSKIEMGCKPTYHDMTDKKCKLPRCQLDSLQKHHWVHRWRCEGRCAHCGKSFQQKRFRDKDIIAITCSWCKLTLHSKKPCFSMERLEEDCDFGTLSSIILPPSWLLRLPNNKKKHRKATNASKSSKDRRKNFGFIVKPIDCDYGVQKHPLLVFVNPKSGGNKGAKALQTFCWLLNPRQVFDITALKGPKFGLEVFRKIGPRLRILVCGGDGTVGWVLSTLDLLNWPVYPPMAVMPLGTGNDLSRCMGWGGVFNDEPLSQLLEAIVCDTTITYLDRWKLNVQPNVSISLDNGEEINEAVQSSLPLTVMNNYFSIGADAHVALQFHHSRSANPQMLNSRLKNRIAYGGLGTIDLFKRAWKDLTEYIDIECDGISLTQRLKDSKFHCVLFHNITYYGGGTTPWGNEETETLARQSCFDGKIEVLGFTTATLAALQMGGKGERIAQCSSAKITTTKAIPMQVDGEPCLLAPSTISISFHNKVPMLKREKKSSATPGVTKRNKNKSIISQTAPVTPINVKIPVVVVGREDFDLYRDSFDRLKDTAYELGIISVEAEVELEQARWQVQKLLSEHPALPYEPEKDWSFLDYVSNSEEGTFKVSRHYELSQTVSDICNVDECILILDDAFPSLTERAQVIGNELNFTPSVDYEVIPNQTQHSLNEALRMVLNNDQRETHL</sequence>
<evidence type="ECO:0000256" key="3">
    <source>
        <dbReference type="ARBA" id="ARBA00022679"/>
    </source>
</evidence>
<dbReference type="GO" id="GO:0004143">
    <property type="term" value="F:ATP-dependent diacylglycerol kinase activity"/>
    <property type="evidence" value="ECO:0007669"/>
    <property type="project" value="UniProtKB-EC"/>
</dbReference>
<feature type="compositionally biased region" description="Polar residues" evidence="8">
    <location>
        <begin position="37"/>
        <end position="46"/>
    </location>
</feature>
<feature type="region of interest" description="Disordered" evidence="8">
    <location>
        <begin position="1"/>
        <end position="46"/>
    </location>
</feature>
<feature type="compositionally biased region" description="Low complexity" evidence="8">
    <location>
        <begin position="8"/>
        <end position="21"/>
    </location>
</feature>
<dbReference type="Pfam" id="PF00781">
    <property type="entry name" value="DAGK_cat"/>
    <property type="match status" value="1"/>
</dbReference>
<dbReference type="SUPFAM" id="SSF111331">
    <property type="entry name" value="NAD kinase/diacylglycerol kinase-like"/>
    <property type="match status" value="1"/>
</dbReference>
<keyword evidence="3 7" id="KW-0808">Transferase</keyword>
<keyword evidence="5 7" id="KW-0418">Kinase</keyword>
<comment type="similarity">
    <text evidence="2 7">Belongs to the eukaryotic diacylglycerol kinase family.</text>
</comment>
<feature type="region of interest" description="Disordered" evidence="8">
    <location>
        <begin position="500"/>
        <end position="531"/>
    </location>
</feature>
<evidence type="ECO:0000256" key="7">
    <source>
        <dbReference type="RuleBase" id="RU361128"/>
    </source>
</evidence>
<evidence type="ECO:0000256" key="1">
    <source>
        <dbReference type="ARBA" id="ARBA00001383"/>
    </source>
</evidence>
<dbReference type="GO" id="GO:0005886">
    <property type="term" value="C:plasma membrane"/>
    <property type="evidence" value="ECO:0007669"/>
    <property type="project" value="TreeGrafter"/>
</dbReference>
<organism evidence="10 11">
    <name type="scientific">Parastrongyloides trichosuri</name>
    <name type="common">Possum-specific nematode worm</name>
    <dbReference type="NCBI Taxonomy" id="131310"/>
    <lineage>
        <taxon>Eukaryota</taxon>
        <taxon>Metazoa</taxon>
        <taxon>Ecdysozoa</taxon>
        <taxon>Nematoda</taxon>
        <taxon>Chromadorea</taxon>
        <taxon>Rhabditida</taxon>
        <taxon>Tylenchina</taxon>
        <taxon>Panagrolaimomorpha</taxon>
        <taxon>Strongyloidoidea</taxon>
        <taxon>Strongyloididae</taxon>
        <taxon>Parastrongyloides</taxon>
    </lineage>
</organism>
<dbReference type="CDD" id="cd20802">
    <property type="entry name" value="C1_DGK_typeIV_rpt1"/>
    <property type="match status" value="1"/>
</dbReference>
<keyword evidence="10" id="KW-1185">Reference proteome</keyword>
<dbReference type="Gene3D" id="2.60.200.40">
    <property type="match status" value="1"/>
</dbReference>
<evidence type="ECO:0000256" key="2">
    <source>
        <dbReference type="ARBA" id="ARBA00009280"/>
    </source>
</evidence>
<dbReference type="EC" id="2.7.1.107" evidence="7"/>
<reference evidence="11" key="1">
    <citation type="submission" date="2017-02" db="UniProtKB">
        <authorList>
            <consortium name="WormBaseParasite"/>
        </authorList>
    </citation>
    <scope>IDENTIFICATION</scope>
</reference>
<dbReference type="FunFam" id="2.60.200.40:FF:000002">
    <property type="entry name" value="Diacylglycerol kinase"/>
    <property type="match status" value="1"/>
</dbReference>
<dbReference type="SMART" id="SM00045">
    <property type="entry name" value="DAGKa"/>
    <property type="match status" value="1"/>
</dbReference>
<dbReference type="GO" id="GO:0005524">
    <property type="term" value="F:ATP binding"/>
    <property type="evidence" value="ECO:0007669"/>
    <property type="project" value="UniProtKB-KW"/>
</dbReference>
<keyword evidence="6 7" id="KW-0067">ATP-binding</keyword>
<dbReference type="PANTHER" id="PTHR11255:SF80">
    <property type="entry name" value="EYE-SPECIFIC DIACYLGLYCEROL KINASE"/>
    <property type="match status" value="1"/>
</dbReference>
<feature type="domain" description="DAGKc" evidence="9">
    <location>
        <begin position="832"/>
        <end position="969"/>
    </location>
</feature>
<dbReference type="InterPro" id="IPR037607">
    <property type="entry name" value="DGK"/>
</dbReference>
<dbReference type="STRING" id="131310.A0A0N4ZBI1"/>
<feature type="region of interest" description="Disordered" evidence="8">
    <location>
        <begin position="543"/>
        <end position="578"/>
    </location>
</feature>
<dbReference type="Pfam" id="PF00609">
    <property type="entry name" value="DAGK_acc"/>
    <property type="match status" value="1"/>
</dbReference>
<evidence type="ECO:0000256" key="4">
    <source>
        <dbReference type="ARBA" id="ARBA00022741"/>
    </source>
</evidence>
<evidence type="ECO:0000256" key="6">
    <source>
        <dbReference type="ARBA" id="ARBA00022840"/>
    </source>
</evidence>
<dbReference type="InterPro" id="IPR017438">
    <property type="entry name" value="ATP-NAD_kinase_N"/>
</dbReference>
<evidence type="ECO:0000313" key="10">
    <source>
        <dbReference type="Proteomes" id="UP000038045"/>
    </source>
</evidence>
<proteinExistence type="inferred from homology"/>
<evidence type="ECO:0000313" key="11">
    <source>
        <dbReference type="WBParaSite" id="PTRK_0000489300.1"/>
    </source>
</evidence>
<dbReference type="InterPro" id="IPR000756">
    <property type="entry name" value="Diacylglycerol_kin_accessory"/>
</dbReference>
<feature type="compositionally biased region" description="Polar residues" evidence="8">
    <location>
        <begin position="409"/>
        <end position="427"/>
    </location>
</feature>